<dbReference type="AlphaFoldDB" id="A0A9N8ZC86"/>
<gene>
    <name evidence="2" type="ORF">CPELLU_LOCUS1886</name>
</gene>
<accession>A0A9N8ZC86</accession>
<evidence type="ECO:0000313" key="3">
    <source>
        <dbReference type="Proteomes" id="UP000789759"/>
    </source>
</evidence>
<name>A0A9N8ZC86_9GLOM</name>
<dbReference type="OrthoDB" id="2398571at2759"/>
<feature type="non-terminal residue" evidence="2">
    <location>
        <position position="1"/>
    </location>
</feature>
<organism evidence="2 3">
    <name type="scientific">Cetraspora pellucida</name>
    <dbReference type="NCBI Taxonomy" id="1433469"/>
    <lineage>
        <taxon>Eukaryota</taxon>
        <taxon>Fungi</taxon>
        <taxon>Fungi incertae sedis</taxon>
        <taxon>Mucoromycota</taxon>
        <taxon>Glomeromycotina</taxon>
        <taxon>Glomeromycetes</taxon>
        <taxon>Diversisporales</taxon>
        <taxon>Gigasporaceae</taxon>
        <taxon>Cetraspora</taxon>
    </lineage>
</organism>
<keyword evidence="1" id="KW-0175">Coiled coil</keyword>
<protein>
    <submittedName>
        <fullName evidence="2">3405_t:CDS:1</fullName>
    </submittedName>
</protein>
<comment type="caution">
    <text evidence="2">The sequence shown here is derived from an EMBL/GenBank/DDBJ whole genome shotgun (WGS) entry which is preliminary data.</text>
</comment>
<evidence type="ECO:0000313" key="2">
    <source>
        <dbReference type="EMBL" id="CAG8488994.1"/>
    </source>
</evidence>
<proteinExistence type="predicted"/>
<sequence length="158" mass="18199">MIKILEDKLSSAQKDVILIQNNSSKKETEITSLKFKIAKLENIKSELELKVNELEYLKSEAISNSVLGRNDKKNMTKFDNISAVIKPSKNLRQYFVYRKTQTSTFGTCFINDKITELPKIDTKVNFEVKNRTSISEINKNNILDILIKPNRLQTISEN</sequence>
<reference evidence="2" key="1">
    <citation type="submission" date="2021-06" db="EMBL/GenBank/DDBJ databases">
        <authorList>
            <person name="Kallberg Y."/>
            <person name="Tangrot J."/>
            <person name="Rosling A."/>
        </authorList>
    </citation>
    <scope>NUCLEOTIDE SEQUENCE</scope>
    <source>
        <strain evidence="2">FL966</strain>
    </source>
</reference>
<keyword evidence="3" id="KW-1185">Reference proteome</keyword>
<dbReference type="Proteomes" id="UP000789759">
    <property type="component" value="Unassembled WGS sequence"/>
</dbReference>
<dbReference type="EMBL" id="CAJVQA010000748">
    <property type="protein sequence ID" value="CAG8488994.1"/>
    <property type="molecule type" value="Genomic_DNA"/>
</dbReference>
<evidence type="ECO:0000256" key="1">
    <source>
        <dbReference type="SAM" id="Coils"/>
    </source>
</evidence>
<feature type="coiled-coil region" evidence="1">
    <location>
        <begin position="2"/>
        <end position="60"/>
    </location>
</feature>